<dbReference type="Proteomes" id="UP000176376">
    <property type="component" value="Unassembled WGS sequence"/>
</dbReference>
<proteinExistence type="predicted"/>
<keyword evidence="6" id="KW-0067">ATP-binding</keyword>
<keyword evidence="4" id="KW-0658">Purine biosynthesis</keyword>
<evidence type="ECO:0000256" key="6">
    <source>
        <dbReference type="ARBA" id="ARBA00022840"/>
    </source>
</evidence>
<evidence type="ECO:0000256" key="3">
    <source>
        <dbReference type="ARBA" id="ARBA00022741"/>
    </source>
</evidence>
<dbReference type="STRING" id="1802074.A3J15_03435"/>
<keyword evidence="1" id="KW-0963">Cytoplasm</keyword>
<reference evidence="8 9" key="1">
    <citation type="journal article" date="2016" name="Nat. Commun.">
        <title>Thousands of microbial genomes shed light on interconnected biogeochemical processes in an aquifer system.</title>
        <authorList>
            <person name="Anantharaman K."/>
            <person name="Brown C.T."/>
            <person name="Hug L.A."/>
            <person name="Sharon I."/>
            <person name="Castelle C.J."/>
            <person name="Probst A.J."/>
            <person name="Thomas B.C."/>
            <person name="Singh A."/>
            <person name="Wilkins M.J."/>
            <person name="Karaoz U."/>
            <person name="Brodie E.L."/>
            <person name="Williams K.H."/>
            <person name="Hubbard S.S."/>
            <person name="Banfield J.F."/>
        </authorList>
    </citation>
    <scope>NUCLEOTIDE SEQUENCE [LARGE SCALE GENOMIC DNA]</scope>
</reference>
<dbReference type="NCBIfam" id="TIGR01737">
    <property type="entry name" value="FGAM_synth_I"/>
    <property type="match status" value="1"/>
</dbReference>
<dbReference type="PANTHER" id="PTHR10099">
    <property type="entry name" value="PHOSPHORIBOSYLFORMYLGLYCINAMIDINE SYNTHASE"/>
    <property type="match status" value="1"/>
</dbReference>
<dbReference type="SMART" id="SM01211">
    <property type="entry name" value="GATase_5"/>
    <property type="match status" value="1"/>
</dbReference>
<dbReference type="InterPro" id="IPR029062">
    <property type="entry name" value="Class_I_gatase-like"/>
</dbReference>
<dbReference type="CDD" id="cd01740">
    <property type="entry name" value="GATase1_FGAR_AT"/>
    <property type="match status" value="1"/>
</dbReference>
<evidence type="ECO:0000256" key="7">
    <source>
        <dbReference type="ARBA" id="ARBA00022962"/>
    </source>
</evidence>
<dbReference type="InterPro" id="IPR010075">
    <property type="entry name" value="PRibForGlyAmidine_synth_PurQ"/>
</dbReference>
<dbReference type="AlphaFoldDB" id="A0A1F7JP30"/>
<dbReference type="GO" id="GO:0004642">
    <property type="term" value="F:phosphoribosylformylglycinamidine synthase activity"/>
    <property type="evidence" value="ECO:0007669"/>
    <property type="project" value="InterPro"/>
</dbReference>
<dbReference type="EMBL" id="MGAY01000005">
    <property type="protein sequence ID" value="OGK57334.1"/>
    <property type="molecule type" value="Genomic_DNA"/>
</dbReference>
<evidence type="ECO:0000313" key="8">
    <source>
        <dbReference type="EMBL" id="OGK57334.1"/>
    </source>
</evidence>
<dbReference type="Gene3D" id="3.40.50.880">
    <property type="match status" value="1"/>
</dbReference>
<gene>
    <name evidence="8" type="ORF">A3J15_03435</name>
</gene>
<organism evidence="8 9">
    <name type="scientific">Candidatus Roizmanbacteria bacterium RIFCSPLOWO2_02_FULL_38_10</name>
    <dbReference type="NCBI Taxonomy" id="1802074"/>
    <lineage>
        <taxon>Bacteria</taxon>
        <taxon>Candidatus Roizmaniibacteriota</taxon>
    </lineage>
</organism>
<dbReference type="PIRSF" id="PIRSF001586">
    <property type="entry name" value="FGAM_synth_I"/>
    <property type="match status" value="1"/>
</dbReference>
<dbReference type="GO" id="GO:0005524">
    <property type="term" value="F:ATP binding"/>
    <property type="evidence" value="ECO:0007669"/>
    <property type="project" value="UniProtKB-KW"/>
</dbReference>
<evidence type="ECO:0000313" key="9">
    <source>
        <dbReference type="Proteomes" id="UP000176376"/>
    </source>
</evidence>
<dbReference type="Pfam" id="PF13507">
    <property type="entry name" value="GATase_5"/>
    <property type="match status" value="1"/>
</dbReference>
<accession>A0A1F7JP30</accession>
<keyword evidence="5" id="KW-0378">Hydrolase</keyword>
<comment type="caution">
    <text evidence="8">The sequence shown here is derived from an EMBL/GenBank/DDBJ whole genome shotgun (WGS) entry which is preliminary data.</text>
</comment>
<evidence type="ECO:0000256" key="5">
    <source>
        <dbReference type="ARBA" id="ARBA00022801"/>
    </source>
</evidence>
<dbReference type="SUPFAM" id="SSF52317">
    <property type="entry name" value="Class I glutamine amidotransferase-like"/>
    <property type="match status" value="1"/>
</dbReference>
<dbReference type="GO" id="GO:0005737">
    <property type="term" value="C:cytoplasm"/>
    <property type="evidence" value="ECO:0007669"/>
    <property type="project" value="TreeGrafter"/>
</dbReference>
<name>A0A1F7JP30_9BACT</name>
<keyword evidence="2" id="KW-0436">Ligase</keyword>
<evidence type="ECO:0000256" key="2">
    <source>
        <dbReference type="ARBA" id="ARBA00022598"/>
    </source>
</evidence>
<evidence type="ECO:0000256" key="4">
    <source>
        <dbReference type="ARBA" id="ARBA00022755"/>
    </source>
</evidence>
<dbReference type="PROSITE" id="PS51273">
    <property type="entry name" value="GATASE_TYPE_1"/>
    <property type="match status" value="1"/>
</dbReference>
<keyword evidence="3" id="KW-0547">Nucleotide-binding</keyword>
<dbReference type="PANTHER" id="PTHR10099:SF1">
    <property type="entry name" value="PHOSPHORIBOSYLFORMYLGLYCINAMIDINE SYNTHASE"/>
    <property type="match status" value="1"/>
</dbReference>
<dbReference type="GO" id="GO:0016787">
    <property type="term" value="F:hydrolase activity"/>
    <property type="evidence" value="ECO:0007669"/>
    <property type="project" value="UniProtKB-KW"/>
</dbReference>
<evidence type="ECO:0000256" key="1">
    <source>
        <dbReference type="ARBA" id="ARBA00022490"/>
    </source>
</evidence>
<keyword evidence="7" id="KW-0315">Glutamine amidotransferase</keyword>
<dbReference type="GO" id="GO:0006189">
    <property type="term" value="P:'de novo' IMP biosynthetic process"/>
    <property type="evidence" value="ECO:0007669"/>
    <property type="project" value="InterPro"/>
</dbReference>
<sequence length="256" mass="28899">MIKPKILVLSGYGLNCEEETNYGFNLAGGQSEIVHINDIIDKIKKLDDYQILCIPGGFAFGDHTGSGKAYANKLKNHLSQKLHEFVAQDKLILGICNGFQILTNLGLLPGALTYNESARYINRWIDLKTTNKTPWLKKIKNLSLPIAHGEGKYYLPDKEIKLLKSNDQIAVKYHKGEMHKEYGLPYNPNGALEDIAGVTDKTGRIFGMMPHPDRALFFTQLPNWTLLKEKYLRVDKPLPEHGPGLQIFKNGVKYFV</sequence>
<protein>
    <submittedName>
        <fullName evidence="8">Phosphoribosylformylglycinamidine synthase I</fullName>
    </submittedName>
</protein>